<evidence type="ECO:0000256" key="1">
    <source>
        <dbReference type="SAM" id="MobiDB-lite"/>
    </source>
</evidence>
<name>A0A922IBG4_DERFA</name>
<accession>A0A922IBG4</accession>
<sequence>MNKLHTSSRVKAPKSVPYSTEISPEAPAPLDRYIYLAIKTASIIFRFSDQKKFFEEKFNSYFDFEKMNDAKR</sequence>
<reference evidence="2" key="1">
    <citation type="submission" date="2013-05" db="EMBL/GenBank/DDBJ databases">
        <authorList>
            <person name="Yim A.K.Y."/>
            <person name="Chan T.F."/>
            <person name="Ji K.M."/>
            <person name="Liu X.Y."/>
            <person name="Zhou J.W."/>
            <person name="Li R.Q."/>
            <person name="Yang K.Y."/>
            <person name="Li J."/>
            <person name="Li M."/>
            <person name="Law P.T.W."/>
            <person name="Wu Y.L."/>
            <person name="Cai Z.L."/>
            <person name="Qin H."/>
            <person name="Bao Y."/>
            <person name="Leung R.K.K."/>
            <person name="Ng P.K.S."/>
            <person name="Zou J."/>
            <person name="Zhong X.J."/>
            <person name="Ran P.X."/>
            <person name="Zhong N.S."/>
            <person name="Liu Z.G."/>
            <person name="Tsui S.K.W."/>
        </authorList>
    </citation>
    <scope>NUCLEOTIDE SEQUENCE</scope>
    <source>
        <strain evidence="2">Derf</strain>
        <tissue evidence="2">Whole organism</tissue>
    </source>
</reference>
<proteinExistence type="predicted"/>
<dbReference type="Proteomes" id="UP000790347">
    <property type="component" value="Unassembled WGS sequence"/>
</dbReference>
<dbReference type="AlphaFoldDB" id="A0A922IBG4"/>
<comment type="caution">
    <text evidence="2">The sequence shown here is derived from an EMBL/GenBank/DDBJ whole genome shotgun (WGS) entry which is preliminary data.</text>
</comment>
<evidence type="ECO:0000313" key="2">
    <source>
        <dbReference type="EMBL" id="KAH9528409.1"/>
    </source>
</evidence>
<keyword evidence="3" id="KW-1185">Reference proteome</keyword>
<gene>
    <name evidence="2" type="ORF">DERF_002358</name>
</gene>
<evidence type="ECO:0000313" key="3">
    <source>
        <dbReference type="Proteomes" id="UP000790347"/>
    </source>
</evidence>
<feature type="compositionally biased region" description="Basic residues" evidence="1">
    <location>
        <begin position="1"/>
        <end position="12"/>
    </location>
</feature>
<organism evidence="2 3">
    <name type="scientific">Dermatophagoides farinae</name>
    <name type="common">American house dust mite</name>
    <dbReference type="NCBI Taxonomy" id="6954"/>
    <lineage>
        <taxon>Eukaryota</taxon>
        <taxon>Metazoa</taxon>
        <taxon>Ecdysozoa</taxon>
        <taxon>Arthropoda</taxon>
        <taxon>Chelicerata</taxon>
        <taxon>Arachnida</taxon>
        <taxon>Acari</taxon>
        <taxon>Acariformes</taxon>
        <taxon>Sarcoptiformes</taxon>
        <taxon>Astigmata</taxon>
        <taxon>Psoroptidia</taxon>
        <taxon>Analgoidea</taxon>
        <taxon>Pyroglyphidae</taxon>
        <taxon>Dermatophagoidinae</taxon>
        <taxon>Dermatophagoides</taxon>
    </lineage>
</organism>
<reference evidence="2" key="2">
    <citation type="journal article" date="2022" name="Res Sq">
        <title>Comparative Genomics Reveals Insights into the Divergent Evolution of Astigmatic Mites and Household Pest Adaptations.</title>
        <authorList>
            <person name="Xiong Q."/>
            <person name="Wan A.T.-Y."/>
            <person name="Liu X.-Y."/>
            <person name="Fung C.S.-H."/>
            <person name="Xiao X."/>
            <person name="Malainual N."/>
            <person name="Hou J."/>
            <person name="Wang L."/>
            <person name="Wang M."/>
            <person name="Yang K."/>
            <person name="Cui Y."/>
            <person name="Leung E."/>
            <person name="Nong W."/>
            <person name="Shin S.-K."/>
            <person name="Au S."/>
            <person name="Jeong K.Y."/>
            <person name="Chew F.T."/>
            <person name="Hui J."/>
            <person name="Leung T.F."/>
            <person name="Tungtrongchitr A."/>
            <person name="Zhong N."/>
            <person name="Liu Z."/>
            <person name="Tsui S."/>
        </authorList>
    </citation>
    <scope>NUCLEOTIDE SEQUENCE</scope>
    <source>
        <strain evidence="2">Derf</strain>
        <tissue evidence="2">Whole organism</tissue>
    </source>
</reference>
<dbReference type="EMBL" id="ASGP02000001">
    <property type="protein sequence ID" value="KAH9528409.1"/>
    <property type="molecule type" value="Genomic_DNA"/>
</dbReference>
<protein>
    <submittedName>
        <fullName evidence="2">Uncharacterized protein</fullName>
    </submittedName>
</protein>
<feature type="region of interest" description="Disordered" evidence="1">
    <location>
        <begin position="1"/>
        <end position="20"/>
    </location>
</feature>